<organism evidence="1 2">
    <name type="scientific">Halocaridina rubra</name>
    <name type="common">Hawaiian red shrimp</name>
    <dbReference type="NCBI Taxonomy" id="373956"/>
    <lineage>
        <taxon>Eukaryota</taxon>
        <taxon>Metazoa</taxon>
        <taxon>Ecdysozoa</taxon>
        <taxon>Arthropoda</taxon>
        <taxon>Crustacea</taxon>
        <taxon>Multicrustacea</taxon>
        <taxon>Malacostraca</taxon>
        <taxon>Eumalacostraca</taxon>
        <taxon>Eucarida</taxon>
        <taxon>Decapoda</taxon>
        <taxon>Pleocyemata</taxon>
        <taxon>Caridea</taxon>
        <taxon>Atyoidea</taxon>
        <taxon>Atyidae</taxon>
        <taxon>Halocaridina</taxon>
    </lineage>
</organism>
<proteinExistence type="predicted"/>
<protein>
    <submittedName>
        <fullName evidence="1">Uncharacterized protein</fullName>
    </submittedName>
</protein>
<keyword evidence="2" id="KW-1185">Reference proteome</keyword>
<dbReference type="EMBL" id="JAXCGZ010007697">
    <property type="protein sequence ID" value="KAK7078712.1"/>
    <property type="molecule type" value="Genomic_DNA"/>
</dbReference>
<comment type="caution">
    <text evidence="1">The sequence shown here is derived from an EMBL/GenBank/DDBJ whole genome shotgun (WGS) entry which is preliminary data.</text>
</comment>
<evidence type="ECO:0000313" key="2">
    <source>
        <dbReference type="Proteomes" id="UP001381693"/>
    </source>
</evidence>
<dbReference type="AlphaFoldDB" id="A0AAN9AC32"/>
<accession>A0AAN9AC32</accession>
<sequence length="83" mass="9022">MTDFESLLKNQHADEPDMHDGFYVGPPFRNIQVSMDSLHILKAAEDISTLHFFGSEGIAIRGALGTCGEGATFVGIRVAMTHT</sequence>
<gene>
    <name evidence="1" type="ORF">SK128_022169</name>
</gene>
<name>A0AAN9AC32_HALRR</name>
<dbReference type="Proteomes" id="UP001381693">
    <property type="component" value="Unassembled WGS sequence"/>
</dbReference>
<evidence type="ECO:0000313" key="1">
    <source>
        <dbReference type="EMBL" id="KAK7078712.1"/>
    </source>
</evidence>
<reference evidence="1 2" key="1">
    <citation type="submission" date="2023-11" db="EMBL/GenBank/DDBJ databases">
        <title>Halocaridina rubra genome assembly.</title>
        <authorList>
            <person name="Smith C."/>
        </authorList>
    </citation>
    <scope>NUCLEOTIDE SEQUENCE [LARGE SCALE GENOMIC DNA]</scope>
    <source>
        <strain evidence="1">EP-1</strain>
        <tissue evidence="1">Whole</tissue>
    </source>
</reference>